<gene>
    <name evidence="1" type="ORF">ACFP3V_14080</name>
</gene>
<evidence type="ECO:0008006" key="3">
    <source>
        <dbReference type="Google" id="ProtNLM"/>
    </source>
</evidence>
<dbReference type="RefSeq" id="WP_380583334.1">
    <property type="nucleotide sequence ID" value="NZ_JBHSQJ010000055.1"/>
</dbReference>
<keyword evidence="2" id="KW-1185">Reference proteome</keyword>
<dbReference type="Proteomes" id="UP001596174">
    <property type="component" value="Unassembled WGS sequence"/>
</dbReference>
<dbReference type="EMBL" id="JBHSQJ010000055">
    <property type="protein sequence ID" value="MFC5908336.1"/>
    <property type="molecule type" value="Genomic_DNA"/>
</dbReference>
<organism evidence="1 2">
    <name type="scientific">Streptacidiphilus monticola</name>
    <dbReference type="NCBI Taxonomy" id="2161674"/>
    <lineage>
        <taxon>Bacteria</taxon>
        <taxon>Bacillati</taxon>
        <taxon>Actinomycetota</taxon>
        <taxon>Actinomycetes</taxon>
        <taxon>Kitasatosporales</taxon>
        <taxon>Streptomycetaceae</taxon>
        <taxon>Streptacidiphilus</taxon>
    </lineage>
</organism>
<accession>A0ABW1G3C0</accession>
<name>A0ABW1G3C0_9ACTN</name>
<proteinExistence type="predicted"/>
<comment type="caution">
    <text evidence="1">The sequence shown here is derived from an EMBL/GenBank/DDBJ whole genome shotgun (WGS) entry which is preliminary data.</text>
</comment>
<reference evidence="2" key="1">
    <citation type="journal article" date="2019" name="Int. J. Syst. Evol. Microbiol.">
        <title>The Global Catalogue of Microorganisms (GCM) 10K type strain sequencing project: providing services to taxonomists for standard genome sequencing and annotation.</title>
        <authorList>
            <consortium name="The Broad Institute Genomics Platform"/>
            <consortium name="The Broad Institute Genome Sequencing Center for Infectious Disease"/>
            <person name="Wu L."/>
            <person name="Ma J."/>
        </authorList>
    </citation>
    <scope>NUCLEOTIDE SEQUENCE [LARGE SCALE GENOMIC DNA]</scope>
    <source>
        <strain evidence="2">JCM 4816</strain>
    </source>
</reference>
<protein>
    <recommendedName>
        <fullName evidence="3">Calcium-binding protein</fullName>
    </recommendedName>
</protein>
<evidence type="ECO:0000313" key="2">
    <source>
        <dbReference type="Proteomes" id="UP001596174"/>
    </source>
</evidence>
<sequence length="253" mass="27023">MRRRSMLLAVSGVLAVGGLVLPSIQQQQSRGDTRILSVVVNHGDDVVLGPSTTTTFGFSITAKDDSGIAGVDNVGIWGNNYGVLRPSAVTCKATADPAVSVCTGTASVNVKKRQIWDDQAGNWHVQATVHAKDGSRAESDTAGNFQVKKESTIIITGVPARARAGDTITVDGLLEQPDWRSQSWVANAWQPIELRFQPKGSSTWQTVKALRTSGTGTMTADVRVTESGTYQWYYPGKFWAQAMGSPTIAITVG</sequence>
<evidence type="ECO:0000313" key="1">
    <source>
        <dbReference type="EMBL" id="MFC5908336.1"/>
    </source>
</evidence>